<evidence type="ECO:0000313" key="1">
    <source>
        <dbReference type="EMBL" id="KAK7582391.1"/>
    </source>
</evidence>
<sequence length="134" mass="15880">MPFKEKKSHEQLLQEPNNVKQSLTEKIPEFFTRLEAAKAEVIKGVREIELNPDRLAGIVDNINDIALNRFIYFSLPMISCILRWRKPEYIQQAYNIALEEEREMRSLLTCDEKEVDKNYENFYNTFTAALHGYY</sequence>
<evidence type="ECO:0000313" key="2">
    <source>
        <dbReference type="Proteomes" id="UP001367676"/>
    </source>
</evidence>
<proteinExistence type="predicted"/>
<gene>
    <name evidence="1" type="ORF">V9T40_013836</name>
</gene>
<name>A0AAN9TFM6_9HEMI</name>
<protein>
    <submittedName>
        <fullName evidence="1">Uncharacterized protein</fullName>
    </submittedName>
</protein>
<dbReference type="AlphaFoldDB" id="A0AAN9TFM6"/>
<accession>A0AAN9TFM6</accession>
<organism evidence="1 2">
    <name type="scientific">Parthenolecanium corni</name>
    <dbReference type="NCBI Taxonomy" id="536013"/>
    <lineage>
        <taxon>Eukaryota</taxon>
        <taxon>Metazoa</taxon>
        <taxon>Ecdysozoa</taxon>
        <taxon>Arthropoda</taxon>
        <taxon>Hexapoda</taxon>
        <taxon>Insecta</taxon>
        <taxon>Pterygota</taxon>
        <taxon>Neoptera</taxon>
        <taxon>Paraneoptera</taxon>
        <taxon>Hemiptera</taxon>
        <taxon>Sternorrhyncha</taxon>
        <taxon>Coccoidea</taxon>
        <taxon>Coccidae</taxon>
        <taxon>Parthenolecanium</taxon>
    </lineage>
</organism>
<comment type="caution">
    <text evidence="1">The sequence shown here is derived from an EMBL/GenBank/DDBJ whole genome shotgun (WGS) entry which is preliminary data.</text>
</comment>
<dbReference type="EMBL" id="JBBCAQ010000033">
    <property type="protein sequence ID" value="KAK7582391.1"/>
    <property type="molecule type" value="Genomic_DNA"/>
</dbReference>
<reference evidence="1 2" key="1">
    <citation type="submission" date="2024-03" db="EMBL/GenBank/DDBJ databases">
        <title>Adaptation during the transition from Ophiocordyceps entomopathogen to insect associate is accompanied by gene loss and intensified selection.</title>
        <authorList>
            <person name="Ward C.M."/>
            <person name="Onetto C.A."/>
            <person name="Borneman A.R."/>
        </authorList>
    </citation>
    <scope>NUCLEOTIDE SEQUENCE [LARGE SCALE GENOMIC DNA]</scope>
    <source>
        <strain evidence="1">AWRI1</strain>
        <tissue evidence="1">Single Adult Female</tissue>
    </source>
</reference>
<keyword evidence="2" id="KW-1185">Reference proteome</keyword>
<dbReference type="Proteomes" id="UP001367676">
    <property type="component" value="Unassembled WGS sequence"/>
</dbReference>